<protein>
    <recommendedName>
        <fullName evidence="2">Urease accessory protein UreF</fullName>
    </recommendedName>
</protein>
<proteinExistence type="predicted"/>
<gene>
    <name evidence="1" type="ORF">METZ01_LOCUS462552</name>
</gene>
<dbReference type="InterPro" id="IPR002639">
    <property type="entry name" value="UreF"/>
</dbReference>
<organism evidence="1">
    <name type="scientific">marine metagenome</name>
    <dbReference type="NCBI Taxonomy" id="408172"/>
    <lineage>
        <taxon>unclassified sequences</taxon>
        <taxon>metagenomes</taxon>
        <taxon>ecological metagenomes</taxon>
    </lineage>
</organism>
<dbReference type="EMBL" id="UINC01193878">
    <property type="protein sequence ID" value="SVE09698.1"/>
    <property type="molecule type" value="Genomic_DNA"/>
</dbReference>
<dbReference type="GO" id="GO:0016151">
    <property type="term" value="F:nickel cation binding"/>
    <property type="evidence" value="ECO:0007669"/>
    <property type="project" value="InterPro"/>
</dbReference>
<evidence type="ECO:0000313" key="1">
    <source>
        <dbReference type="EMBL" id="SVE09698.1"/>
    </source>
</evidence>
<dbReference type="Gene3D" id="1.10.4190.10">
    <property type="entry name" value="Urease accessory protein UreF"/>
    <property type="match status" value="1"/>
</dbReference>
<reference evidence="1" key="1">
    <citation type="submission" date="2018-05" db="EMBL/GenBank/DDBJ databases">
        <authorList>
            <person name="Lanie J.A."/>
            <person name="Ng W.-L."/>
            <person name="Kazmierczak K.M."/>
            <person name="Andrzejewski T.M."/>
            <person name="Davidsen T.M."/>
            <person name="Wayne K.J."/>
            <person name="Tettelin H."/>
            <person name="Glass J.I."/>
            <person name="Rusch D."/>
            <person name="Podicherti R."/>
            <person name="Tsui H.-C.T."/>
            <person name="Winkler M.E."/>
        </authorList>
    </citation>
    <scope>NUCLEOTIDE SEQUENCE</scope>
</reference>
<feature type="non-terminal residue" evidence="1">
    <location>
        <position position="143"/>
    </location>
</feature>
<accession>A0A383ARE9</accession>
<sequence length="143" mass="16216">MRLTSPSLPIGGYSYSQGLEFAVSSGWVHDVPSALDWVQGLLKHSLMNLDLPIFVRLYASWKGDNIEEVSYWNDFLIASRDSFELQEEDRQMGKALARLLVDLDLDEAKPFLHAPYGCFLTLFSLAAERWNISLDDAANGFLW</sequence>
<dbReference type="AlphaFoldDB" id="A0A383ARE9"/>
<name>A0A383ARE9_9ZZZZ</name>
<dbReference type="Pfam" id="PF01730">
    <property type="entry name" value="UreF"/>
    <property type="match status" value="1"/>
</dbReference>
<evidence type="ECO:0008006" key="2">
    <source>
        <dbReference type="Google" id="ProtNLM"/>
    </source>
</evidence>
<dbReference type="InterPro" id="IPR038277">
    <property type="entry name" value="UreF_sf"/>
</dbReference>